<comment type="caution">
    <text evidence="1">The sequence shown here is derived from an EMBL/GenBank/DDBJ whole genome shotgun (WGS) entry which is preliminary data.</text>
</comment>
<reference evidence="1 2" key="1">
    <citation type="submission" date="2024-04" db="EMBL/GenBank/DDBJ databases">
        <title>genome sequences of Mucor flavus KT1a and Helicostylum pulchrum KT1b strains isolation_sourced from the surface of a dry-aged beef.</title>
        <authorList>
            <person name="Toyotome T."/>
            <person name="Hosono M."/>
            <person name="Torimaru M."/>
            <person name="Fukuda K."/>
            <person name="Mikami N."/>
        </authorList>
    </citation>
    <scope>NUCLEOTIDE SEQUENCE [LARGE SCALE GENOMIC DNA]</scope>
    <source>
        <strain evidence="1 2">KT1b</strain>
    </source>
</reference>
<dbReference type="EMBL" id="BAABUJ010000020">
    <property type="protein sequence ID" value="GAA5801926.1"/>
    <property type="molecule type" value="Genomic_DNA"/>
</dbReference>
<keyword evidence="2" id="KW-1185">Reference proteome</keyword>
<dbReference type="Proteomes" id="UP001476247">
    <property type="component" value="Unassembled WGS sequence"/>
</dbReference>
<proteinExistence type="predicted"/>
<evidence type="ECO:0000313" key="2">
    <source>
        <dbReference type="Proteomes" id="UP001476247"/>
    </source>
</evidence>
<protein>
    <submittedName>
        <fullName evidence="1">Uncharacterized protein</fullName>
    </submittedName>
</protein>
<accession>A0ABP9Y4N1</accession>
<sequence length="225" mass="25677">MARLYGPLYMPPESSSDLNTHPSLSFLSAPISYSPSALKPVLKKRTIQPTNIMLQKDYWLTNDRYWSKCVSESGKQSVRFNPNIIQVKYLPETPVKESFKPTADYFNLDSEGEEEEDEDEEEDIWNVIIQVGSYLKSALFTSLFGKKQQNQQIIKSPNRDLVQFCVSAVSFTAWIMYQTFSAVFNRSLFTKNTTTTTQQQQIKLQKSLLERKNNTSASSAGIITV</sequence>
<gene>
    <name evidence="1" type="ORF">HPULCUR_007384</name>
</gene>
<organism evidence="1 2">
    <name type="scientific">Helicostylum pulchrum</name>
    <dbReference type="NCBI Taxonomy" id="562976"/>
    <lineage>
        <taxon>Eukaryota</taxon>
        <taxon>Fungi</taxon>
        <taxon>Fungi incertae sedis</taxon>
        <taxon>Mucoromycota</taxon>
        <taxon>Mucoromycotina</taxon>
        <taxon>Mucoromycetes</taxon>
        <taxon>Mucorales</taxon>
        <taxon>Mucorineae</taxon>
        <taxon>Mucoraceae</taxon>
        <taxon>Helicostylum</taxon>
    </lineage>
</organism>
<name>A0ABP9Y4N1_9FUNG</name>
<evidence type="ECO:0000313" key="1">
    <source>
        <dbReference type="EMBL" id="GAA5801926.1"/>
    </source>
</evidence>